<dbReference type="Gene3D" id="3.40.30.10">
    <property type="entry name" value="Glutaredoxin"/>
    <property type="match status" value="1"/>
</dbReference>
<organism evidence="2 3">
    <name type="scientific">Pigmentiphaga aceris</name>
    <dbReference type="NCBI Taxonomy" id="1940612"/>
    <lineage>
        <taxon>Bacteria</taxon>
        <taxon>Pseudomonadati</taxon>
        <taxon>Pseudomonadota</taxon>
        <taxon>Betaproteobacteria</taxon>
        <taxon>Burkholderiales</taxon>
        <taxon>Alcaligenaceae</taxon>
        <taxon>Pigmentiphaga</taxon>
    </lineage>
</organism>
<keyword evidence="3" id="KW-1185">Reference proteome</keyword>
<dbReference type="Proteomes" id="UP000325161">
    <property type="component" value="Chromosome"/>
</dbReference>
<feature type="domain" description="DSBA-like thioredoxin" evidence="1">
    <location>
        <begin position="7"/>
        <end position="181"/>
    </location>
</feature>
<dbReference type="PANTHER" id="PTHR13887">
    <property type="entry name" value="GLUTATHIONE S-TRANSFERASE KAPPA"/>
    <property type="match status" value="1"/>
</dbReference>
<dbReference type="GO" id="GO:0016491">
    <property type="term" value="F:oxidoreductase activity"/>
    <property type="evidence" value="ECO:0007669"/>
    <property type="project" value="InterPro"/>
</dbReference>
<dbReference type="AlphaFoldDB" id="A0A5C0B300"/>
<evidence type="ECO:0000313" key="3">
    <source>
        <dbReference type="Proteomes" id="UP000325161"/>
    </source>
</evidence>
<proteinExistence type="predicted"/>
<dbReference type="OrthoDB" id="9813770at2"/>
<dbReference type="KEGG" id="pacr:FXN63_15755"/>
<evidence type="ECO:0000259" key="1">
    <source>
        <dbReference type="Pfam" id="PF01323"/>
    </source>
</evidence>
<dbReference type="CDD" id="cd03025">
    <property type="entry name" value="DsbA_FrnE_like"/>
    <property type="match status" value="1"/>
</dbReference>
<dbReference type="Pfam" id="PF01323">
    <property type="entry name" value="DSBA"/>
    <property type="match status" value="1"/>
</dbReference>
<dbReference type="EMBL" id="CP043046">
    <property type="protein sequence ID" value="QEI07131.1"/>
    <property type="molecule type" value="Genomic_DNA"/>
</dbReference>
<dbReference type="InterPro" id="IPR036249">
    <property type="entry name" value="Thioredoxin-like_sf"/>
</dbReference>
<dbReference type="PANTHER" id="PTHR13887:SF51">
    <property type="entry name" value="DSBA FAMILY PROTEIN"/>
    <property type="match status" value="1"/>
</dbReference>
<reference evidence="2 3" key="1">
    <citation type="submission" date="2019-08" db="EMBL/GenBank/DDBJ databases">
        <title>Amphibian skin-associated Pigmentiphaga: genome sequence and occurrence across geography and hosts.</title>
        <authorList>
            <person name="Bletz M.C."/>
            <person name="Bunk B."/>
            <person name="Sproeer C."/>
            <person name="Biwer P."/>
            <person name="Reiter S."/>
            <person name="Rabemananjara F.C.E."/>
            <person name="Schulz S."/>
            <person name="Overmann J."/>
            <person name="Vences M."/>
        </authorList>
    </citation>
    <scope>NUCLEOTIDE SEQUENCE [LARGE SCALE GENOMIC DNA]</scope>
    <source>
        <strain evidence="2 3">Mada1488</strain>
    </source>
</reference>
<evidence type="ECO:0000313" key="2">
    <source>
        <dbReference type="EMBL" id="QEI07131.1"/>
    </source>
</evidence>
<accession>A0A5C0B300</accession>
<protein>
    <submittedName>
        <fullName evidence="2">DsbA family protein</fullName>
    </submittedName>
</protein>
<dbReference type="RefSeq" id="WP_148816178.1">
    <property type="nucleotide sequence ID" value="NZ_CP043046.1"/>
</dbReference>
<dbReference type="SUPFAM" id="SSF52833">
    <property type="entry name" value="Thioredoxin-like"/>
    <property type="match status" value="1"/>
</dbReference>
<name>A0A5C0B300_9BURK</name>
<gene>
    <name evidence="2" type="ORF">FXN63_15755</name>
</gene>
<sequence length="214" mass="23602">MILHYIFDPLCGWCYAAAPLVEVARSIPGLEVRFHAGGMMTGSNRRPITPEWRAHVMPHDLRIAKLTGQVFGDAYLDGLLNDLGAVMDSEPPTTAILAAEALGGRGLDMLARLQRAHYIEGRRIADPAVLTDMAVDIGMNPQAFTAFFGNVSGEATRYHISASRNLLEQVGGKGFPTFVLEYGRQRETLSIGSWLGQPDTWREYLLERVETAQD</sequence>
<dbReference type="InterPro" id="IPR001853">
    <property type="entry name" value="DSBA-like_thioredoxin_dom"/>
</dbReference>